<keyword evidence="1" id="KW-0547">Nucleotide-binding</keyword>
<dbReference type="SMART" id="SM00382">
    <property type="entry name" value="AAA"/>
    <property type="match status" value="1"/>
</dbReference>
<dbReference type="InterPro" id="IPR035965">
    <property type="entry name" value="PAS-like_dom_sf"/>
</dbReference>
<dbReference type="Proteomes" id="UP000182135">
    <property type="component" value="Unassembled WGS sequence"/>
</dbReference>
<dbReference type="EMBL" id="FOOE01000008">
    <property type="protein sequence ID" value="SFF73572.1"/>
    <property type="molecule type" value="Genomic_DNA"/>
</dbReference>
<reference evidence="6 7" key="1">
    <citation type="submission" date="2016-10" db="EMBL/GenBank/DDBJ databases">
        <authorList>
            <person name="de Groot N.N."/>
        </authorList>
    </citation>
    <scope>NUCLEOTIDE SEQUENCE [LARGE SCALE GENOMIC DNA]</scope>
    <source>
        <strain evidence="6 7">NLAE-zl-G419</strain>
    </source>
</reference>
<dbReference type="PANTHER" id="PTHR32071">
    <property type="entry name" value="TRANSCRIPTIONAL REGULATORY PROTEIN"/>
    <property type="match status" value="1"/>
</dbReference>
<dbReference type="PROSITE" id="PS00675">
    <property type="entry name" value="SIGMA54_INTERACT_1"/>
    <property type="match status" value="1"/>
</dbReference>
<dbReference type="GO" id="GO:0005524">
    <property type="term" value="F:ATP binding"/>
    <property type="evidence" value="ECO:0007669"/>
    <property type="project" value="UniProtKB-KW"/>
</dbReference>
<evidence type="ECO:0000256" key="3">
    <source>
        <dbReference type="ARBA" id="ARBA00023015"/>
    </source>
</evidence>
<gene>
    <name evidence="6" type="ORF">SAMN04487885_108119</name>
</gene>
<dbReference type="OrthoDB" id="9803970at2"/>
<dbReference type="CDD" id="cd00009">
    <property type="entry name" value="AAA"/>
    <property type="match status" value="1"/>
</dbReference>
<dbReference type="SUPFAM" id="SSF52540">
    <property type="entry name" value="P-loop containing nucleoside triphosphate hydrolases"/>
    <property type="match status" value="1"/>
</dbReference>
<keyword evidence="3" id="KW-0805">Transcription regulation</keyword>
<dbReference type="PROSITE" id="PS00688">
    <property type="entry name" value="SIGMA54_INTERACT_3"/>
    <property type="match status" value="1"/>
</dbReference>
<dbReference type="AlphaFoldDB" id="A0A1I2L2K0"/>
<dbReference type="Gene3D" id="3.30.450.20">
    <property type="entry name" value="PAS domain"/>
    <property type="match status" value="1"/>
</dbReference>
<dbReference type="FunFam" id="3.40.50.300:FF:000006">
    <property type="entry name" value="DNA-binding transcriptional regulator NtrC"/>
    <property type="match status" value="1"/>
</dbReference>
<dbReference type="Pfam" id="PF25601">
    <property type="entry name" value="AAA_lid_14"/>
    <property type="match status" value="1"/>
</dbReference>
<sequence>MKTIAIVTDGKNKLDEFLKENLLMVLKEYIKVTLYHFNALEDDFIINEDIVLVMLKNRVNKIKKYVDENKKVIVIERTLKAKDIYKLFSIPNNVEVLVVNDNYETTLEMTSLLYELGIDHLKLVPYDFKGEYKNIKIAITPGESKFIPKHIENVIDLGNRIIDVSTFYKILVYLEIEREDVINRLTIYSNELINVQSGINESLKKMVIKNNQLKTVLNICKNGILQCSADGNVVMYNDKFLEIMNFKDDIENKNIIDILPKEMQGILKAKEVKDEIIRINLKYLNVNKKIMYYMGEVIGIYFYIEEITYIRQLEQNLSKKLREKGQIARYNLDDIVTVSNTMIKCKNLADKVSKTDLTVLITGESGTGKELIAQSIHNNSKRYNQPFVAINCAAMPENLLESELFGYDSGAFTGANKEGKRGVFEQANHGTIFLDEIGDMPMHLQTKLLRVLQERQVVRIGSENVIEIDVRIIAATNKNIAKLIDEDKFRRDLYYRLNILPIKVPNLKERKEDIVLLLKRFIGKEISISDEVVSLLENYNWPGNVRELKNVASYIETLCCSQCVSIEDLPQYLIEVNYKIFDEHMLMFKQNKIFDLAIIILKELNQNKGNGIGRVTLMESLKRKNVILAEGKIKRVLNILNSVGMVKSHVGRGGSSITDKGIEFLTYVK</sequence>
<dbReference type="STRING" id="1529.SAMN04487885_108119"/>
<evidence type="ECO:0000256" key="1">
    <source>
        <dbReference type="ARBA" id="ARBA00022741"/>
    </source>
</evidence>
<evidence type="ECO:0000313" key="7">
    <source>
        <dbReference type="Proteomes" id="UP000182135"/>
    </source>
</evidence>
<dbReference type="Gene3D" id="1.10.8.60">
    <property type="match status" value="1"/>
</dbReference>
<name>A0A1I2L2K0_9CLOT</name>
<protein>
    <submittedName>
        <fullName evidence="6">Transcriptional regulator containing PAS, AAA-type ATPase, and DNA-binding Fis domains</fullName>
    </submittedName>
</protein>
<dbReference type="InterPro" id="IPR003593">
    <property type="entry name" value="AAA+_ATPase"/>
</dbReference>
<keyword evidence="4" id="KW-0804">Transcription</keyword>
<proteinExistence type="predicted"/>
<evidence type="ECO:0000256" key="2">
    <source>
        <dbReference type="ARBA" id="ARBA00022840"/>
    </source>
</evidence>
<dbReference type="GO" id="GO:0003677">
    <property type="term" value="F:DNA binding"/>
    <property type="evidence" value="ECO:0007669"/>
    <property type="project" value="UniProtKB-KW"/>
</dbReference>
<dbReference type="InterPro" id="IPR025662">
    <property type="entry name" value="Sigma_54_int_dom_ATP-bd_1"/>
</dbReference>
<dbReference type="SUPFAM" id="SSF55785">
    <property type="entry name" value="PYP-like sensor domain (PAS domain)"/>
    <property type="match status" value="1"/>
</dbReference>
<dbReference type="InterPro" id="IPR036388">
    <property type="entry name" value="WH-like_DNA-bd_sf"/>
</dbReference>
<accession>A0A1I2L2K0</accession>
<dbReference type="PROSITE" id="PS50045">
    <property type="entry name" value="SIGMA54_INTERACT_4"/>
    <property type="match status" value="1"/>
</dbReference>
<dbReference type="Gene3D" id="3.40.50.300">
    <property type="entry name" value="P-loop containing nucleotide triphosphate hydrolases"/>
    <property type="match status" value="1"/>
</dbReference>
<evidence type="ECO:0000313" key="6">
    <source>
        <dbReference type="EMBL" id="SFF73572.1"/>
    </source>
</evidence>
<organism evidence="6 7">
    <name type="scientific">Clostridium cadaveris</name>
    <dbReference type="NCBI Taxonomy" id="1529"/>
    <lineage>
        <taxon>Bacteria</taxon>
        <taxon>Bacillati</taxon>
        <taxon>Bacillota</taxon>
        <taxon>Clostridia</taxon>
        <taxon>Eubacteriales</taxon>
        <taxon>Clostridiaceae</taxon>
        <taxon>Clostridium</taxon>
    </lineage>
</organism>
<dbReference type="RefSeq" id="WP_074845212.1">
    <property type="nucleotide sequence ID" value="NZ_FOOE01000008.1"/>
</dbReference>
<evidence type="ECO:0000259" key="5">
    <source>
        <dbReference type="PROSITE" id="PS50045"/>
    </source>
</evidence>
<keyword evidence="7" id="KW-1185">Reference proteome</keyword>
<dbReference type="InterPro" id="IPR058031">
    <property type="entry name" value="AAA_lid_NorR"/>
</dbReference>
<dbReference type="InterPro" id="IPR027417">
    <property type="entry name" value="P-loop_NTPase"/>
</dbReference>
<dbReference type="PANTHER" id="PTHR32071:SF57">
    <property type="entry name" value="C4-DICARBOXYLATE TRANSPORT TRANSCRIPTIONAL REGULATORY PROTEIN DCTD"/>
    <property type="match status" value="1"/>
</dbReference>
<feature type="domain" description="Sigma-54 factor interaction" evidence="5">
    <location>
        <begin position="335"/>
        <end position="557"/>
    </location>
</feature>
<keyword evidence="2" id="KW-0067">ATP-binding</keyword>
<evidence type="ECO:0000256" key="4">
    <source>
        <dbReference type="ARBA" id="ARBA00023163"/>
    </source>
</evidence>
<dbReference type="GO" id="GO:0006355">
    <property type="term" value="P:regulation of DNA-templated transcription"/>
    <property type="evidence" value="ECO:0007669"/>
    <property type="project" value="InterPro"/>
</dbReference>
<dbReference type="Pfam" id="PF00158">
    <property type="entry name" value="Sigma54_activat"/>
    <property type="match status" value="1"/>
</dbReference>
<dbReference type="Gene3D" id="1.10.10.10">
    <property type="entry name" value="Winged helix-like DNA-binding domain superfamily/Winged helix DNA-binding domain"/>
    <property type="match status" value="1"/>
</dbReference>
<keyword evidence="6" id="KW-0238">DNA-binding</keyword>
<dbReference type="InterPro" id="IPR025944">
    <property type="entry name" value="Sigma_54_int_dom_CS"/>
</dbReference>
<dbReference type="InterPro" id="IPR002078">
    <property type="entry name" value="Sigma_54_int"/>
</dbReference>
<dbReference type="eggNOG" id="COG3829">
    <property type="taxonomic scope" value="Bacteria"/>
</dbReference>